<dbReference type="Proteomes" id="UP000288805">
    <property type="component" value="Unassembled WGS sequence"/>
</dbReference>
<evidence type="ECO:0000313" key="2">
    <source>
        <dbReference type="EMBL" id="RVX16614.1"/>
    </source>
</evidence>
<reference evidence="2 3" key="1">
    <citation type="journal article" date="2018" name="PLoS Genet.">
        <title>Population sequencing reveals clonal diversity and ancestral inbreeding in the grapevine cultivar Chardonnay.</title>
        <authorList>
            <person name="Roach M.J."/>
            <person name="Johnson D.L."/>
            <person name="Bohlmann J."/>
            <person name="van Vuuren H.J."/>
            <person name="Jones S.J."/>
            <person name="Pretorius I.S."/>
            <person name="Schmidt S.A."/>
            <person name="Borneman A.R."/>
        </authorList>
    </citation>
    <scope>NUCLEOTIDE SEQUENCE [LARGE SCALE GENOMIC DNA]</scope>
    <source>
        <strain evidence="3">cv. Chardonnay</strain>
        <tissue evidence="2">Leaf</tissue>
    </source>
</reference>
<gene>
    <name evidence="2" type="ORF">CK203_006072</name>
</gene>
<accession>A0A438K5Y8</accession>
<protein>
    <submittedName>
        <fullName evidence="2">Uncharacterized protein</fullName>
    </submittedName>
</protein>
<sequence length="276" mass="29695">MRTRNAETPKPASKKKTPQAKKSAGKAPQTTPETGAGSVTPKSTETKRVSATKGKQVKTNETTPTSTQNAAAELNTGASGYNWILTRVVLFVEEVKTAANVSLVTPETKAASGSKSVVKKTPGKARTPPSVKAVSAKTPELGESLKPKVEEPAKKEGVDAAKEGESTEKEGTESAKKEGPVVKNVEDSNKKETSSGHPEGVPTENPRDTSEHEEIVALNVAKSPDNGEISIAKEVPDVNEELGEEIKHVRIKKRLRMSKLTWKQKQMRLELEKMPQ</sequence>
<dbReference type="EMBL" id="QGNW01000015">
    <property type="protein sequence ID" value="RVX16614.1"/>
    <property type="molecule type" value="Genomic_DNA"/>
</dbReference>
<name>A0A438K5Y8_VITVI</name>
<organism evidence="2 3">
    <name type="scientific">Vitis vinifera</name>
    <name type="common">Grape</name>
    <dbReference type="NCBI Taxonomy" id="29760"/>
    <lineage>
        <taxon>Eukaryota</taxon>
        <taxon>Viridiplantae</taxon>
        <taxon>Streptophyta</taxon>
        <taxon>Embryophyta</taxon>
        <taxon>Tracheophyta</taxon>
        <taxon>Spermatophyta</taxon>
        <taxon>Magnoliopsida</taxon>
        <taxon>eudicotyledons</taxon>
        <taxon>Gunneridae</taxon>
        <taxon>Pentapetalae</taxon>
        <taxon>rosids</taxon>
        <taxon>Vitales</taxon>
        <taxon>Vitaceae</taxon>
        <taxon>Viteae</taxon>
        <taxon>Vitis</taxon>
    </lineage>
</organism>
<feature type="region of interest" description="Disordered" evidence="1">
    <location>
        <begin position="106"/>
        <end position="213"/>
    </location>
</feature>
<dbReference type="AlphaFoldDB" id="A0A438K5Y8"/>
<feature type="compositionally biased region" description="Polar residues" evidence="1">
    <location>
        <begin position="57"/>
        <end position="70"/>
    </location>
</feature>
<feature type="region of interest" description="Disordered" evidence="1">
    <location>
        <begin position="1"/>
        <end position="70"/>
    </location>
</feature>
<proteinExistence type="predicted"/>
<comment type="caution">
    <text evidence="2">The sequence shown here is derived from an EMBL/GenBank/DDBJ whole genome shotgun (WGS) entry which is preliminary data.</text>
</comment>
<evidence type="ECO:0000256" key="1">
    <source>
        <dbReference type="SAM" id="MobiDB-lite"/>
    </source>
</evidence>
<evidence type="ECO:0000313" key="3">
    <source>
        <dbReference type="Proteomes" id="UP000288805"/>
    </source>
</evidence>
<feature type="compositionally biased region" description="Basic and acidic residues" evidence="1">
    <location>
        <begin position="143"/>
        <end position="194"/>
    </location>
</feature>